<organism evidence="1">
    <name type="scientific">Notodromas monacha</name>
    <dbReference type="NCBI Taxonomy" id="399045"/>
    <lineage>
        <taxon>Eukaryota</taxon>
        <taxon>Metazoa</taxon>
        <taxon>Ecdysozoa</taxon>
        <taxon>Arthropoda</taxon>
        <taxon>Crustacea</taxon>
        <taxon>Oligostraca</taxon>
        <taxon>Ostracoda</taxon>
        <taxon>Podocopa</taxon>
        <taxon>Podocopida</taxon>
        <taxon>Cypridocopina</taxon>
        <taxon>Cypridoidea</taxon>
        <taxon>Cyprididae</taxon>
        <taxon>Notodromas</taxon>
    </lineage>
</organism>
<evidence type="ECO:0000313" key="1">
    <source>
        <dbReference type="EMBL" id="CAD7282734.1"/>
    </source>
</evidence>
<protein>
    <submittedName>
        <fullName evidence="1">Uncharacterized protein</fullName>
    </submittedName>
</protein>
<gene>
    <name evidence="1" type="ORF">NMOB1V02_LOCUS10355</name>
</gene>
<feature type="non-terminal residue" evidence="1">
    <location>
        <position position="366"/>
    </location>
</feature>
<reference evidence="1" key="1">
    <citation type="submission" date="2020-11" db="EMBL/GenBank/DDBJ databases">
        <authorList>
            <person name="Tran Van P."/>
        </authorList>
    </citation>
    <scope>NUCLEOTIDE SEQUENCE</scope>
</reference>
<proteinExistence type="predicted"/>
<evidence type="ECO:0000313" key="2">
    <source>
        <dbReference type="Proteomes" id="UP000678499"/>
    </source>
</evidence>
<dbReference type="EMBL" id="CAJPEX010004239">
    <property type="protein sequence ID" value="CAG0922886.1"/>
    <property type="molecule type" value="Genomic_DNA"/>
</dbReference>
<dbReference type="OrthoDB" id="1100386at2759"/>
<dbReference type="SUPFAM" id="SSF49899">
    <property type="entry name" value="Concanavalin A-like lectins/glucanases"/>
    <property type="match status" value="1"/>
</dbReference>
<dbReference type="AlphaFoldDB" id="A0A7R9BW44"/>
<sequence length="366" mass="40639">MGVLKKKFFYLAVRFPETTLYHWGKPLANASSLTGTNAVPVVANGPSQFGEAVEIRDWDKECLTDNDFFRNNYTCIADPSTCSNDSNGISMSFFYKREIPMKDVYLKYYTRSSNANYARETLVSTGGDKQGHPGIHLWWEGPFIGVLVSTGAQYWESVFLPSLYNDTWNNIAFRWLRPQGSEKGKLEVLINVEQQAAVNFPTNAVGGTAKKALLPPTLMLGCHRDSGSFAGTLFGGGFFDEIAFWDTFIYDNKSAMFAGGYRWLAQTSMSATSSMLKGNREAWESIGEAGYKPGASKLVGSQEDYFMNLANSMSVPNDMTTTKFVDVPSDEIVSKFGVARIGYLAKSPPIVFPNYSDTIWDKGLKE</sequence>
<dbReference type="EMBL" id="OA886276">
    <property type="protein sequence ID" value="CAD7282734.1"/>
    <property type="molecule type" value="Genomic_DNA"/>
</dbReference>
<keyword evidence="2" id="KW-1185">Reference proteome</keyword>
<dbReference type="Proteomes" id="UP000678499">
    <property type="component" value="Unassembled WGS sequence"/>
</dbReference>
<accession>A0A7R9BW44</accession>
<dbReference type="InterPro" id="IPR013320">
    <property type="entry name" value="ConA-like_dom_sf"/>
</dbReference>
<name>A0A7R9BW44_9CRUS</name>